<dbReference type="Pfam" id="PF03959">
    <property type="entry name" value="FSH1"/>
    <property type="match status" value="1"/>
</dbReference>
<dbReference type="OrthoDB" id="2094269at2759"/>
<dbReference type="AlphaFoldDB" id="A0A6A5V006"/>
<dbReference type="Proteomes" id="UP000800036">
    <property type="component" value="Unassembled WGS sequence"/>
</dbReference>
<dbReference type="InterPro" id="IPR029058">
    <property type="entry name" value="AB_hydrolase_fold"/>
</dbReference>
<proteinExistence type="predicted"/>
<sequence length="252" mass="28003">MKILTLHGLGSSASMLKEKIAPFIKELGPRYQFTFVDGAIPCGRGPGVPRWAKGPFYSYAAGFSPPQVQDALDRLDHFIKEKGPFDGVLGFSLGAALAMIYILDQQARHATSPFLFAVLFSPIFIASPDKTYCRELVTQMLDDKHEVFRAAFPDGEFARLLDRTFSEYLQTVMSMRSMVGMRVRIPTVCVTGEKDHSTIVEQSRAARELCMPSLTLVHTHRGGHDIPFTRSDVKSIASSIRNVAEEMVEWGA</sequence>
<dbReference type="GO" id="GO:0005737">
    <property type="term" value="C:cytoplasm"/>
    <property type="evidence" value="ECO:0007669"/>
    <property type="project" value="TreeGrafter"/>
</dbReference>
<accession>A0A6A5V006</accession>
<protein>
    <recommendedName>
        <fullName evidence="2">Serine hydrolase domain-containing protein</fullName>
    </recommendedName>
</protein>
<reference evidence="3" key="1">
    <citation type="journal article" date="2020" name="Stud. Mycol.">
        <title>101 Dothideomycetes genomes: a test case for predicting lifestyles and emergence of pathogens.</title>
        <authorList>
            <person name="Haridas S."/>
            <person name="Albert R."/>
            <person name="Binder M."/>
            <person name="Bloem J."/>
            <person name="Labutti K."/>
            <person name="Salamov A."/>
            <person name="Andreopoulos B."/>
            <person name="Baker S."/>
            <person name="Barry K."/>
            <person name="Bills G."/>
            <person name="Bluhm B."/>
            <person name="Cannon C."/>
            <person name="Castanera R."/>
            <person name="Culley D."/>
            <person name="Daum C."/>
            <person name="Ezra D."/>
            <person name="Gonzalez J."/>
            <person name="Henrissat B."/>
            <person name="Kuo A."/>
            <person name="Liang C."/>
            <person name="Lipzen A."/>
            <person name="Lutzoni F."/>
            <person name="Magnuson J."/>
            <person name="Mondo S."/>
            <person name="Nolan M."/>
            <person name="Ohm R."/>
            <person name="Pangilinan J."/>
            <person name="Park H.-J."/>
            <person name="Ramirez L."/>
            <person name="Alfaro M."/>
            <person name="Sun H."/>
            <person name="Tritt A."/>
            <person name="Yoshinaga Y."/>
            <person name="Zwiers L.-H."/>
            <person name="Turgeon B."/>
            <person name="Goodwin S."/>
            <person name="Spatafora J."/>
            <person name="Crous P."/>
            <person name="Grigoriev I."/>
        </authorList>
    </citation>
    <scope>NUCLEOTIDE SEQUENCE</scope>
    <source>
        <strain evidence="3">CBS 107.79</strain>
    </source>
</reference>
<evidence type="ECO:0000313" key="3">
    <source>
        <dbReference type="EMBL" id="KAF1970334.1"/>
    </source>
</evidence>
<evidence type="ECO:0000313" key="4">
    <source>
        <dbReference type="Proteomes" id="UP000800036"/>
    </source>
</evidence>
<feature type="domain" description="Serine hydrolase" evidence="2">
    <location>
        <begin position="1"/>
        <end position="235"/>
    </location>
</feature>
<dbReference type="PANTHER" id="PTHR48070:SF4">
    <property type="entry name" value="ESTERASE ALNB"/>
    <property type="match status" value="1"/>
</dbReference>
<evidence type="ECO:0000259" key="2">
    <source>
        <dbReference type="Pfam" id="PF03959"/>
    </source>
</evidence>
<gene>
    <name evidence="3" type="ORF">BU23DRAFT_582091</name>
</gene>
<dbReference type="GO" id="GO:0016787">
    <property type="term" value="F:hydrolase activity"/>
    <property type="evidence" value="ECO:0007669"/>
    <property type="project" value="UniProtKB-KW"/>
</dbReference>
<dbReference type="PANTHER" id="PTHR48070">
    <property type="entry name" value="ESTERASE OVCA2"/>
    <property type="match status" value="1"/>
</dbReference>
<dbReference type="EMBL" id="ML976701">
    <property type="protein sequence ID" value="KAF1970334.1"/>
    <property type="molecule type" value="Genomic_DNA"/>
</dbReference>
<dbReference type="GO" id="GO:0019748">
    <property type="term" value="P:secondary metabolic process"/>
    <property type="evidence" value="ECO:0007669"/>
    <property type="project" value="TreeGrafter"/>
</dbReference>
<keyword evidence="1" id="KW-0378">Hydrolase</keyword>
<dbReference type="Gene3D" id="3.40.50.1820">
    <property type="entry name" value="alpha/beta hydrolase"/>
    <property type="match status" value="1"/>
</dbReference>
<keyword evidence="4" id="KW-1185">Reference proteome</keyword>
<evidence type="ECO:0000256" key="1">
    <source>
        <dbReference type="ARBA" id="ARBA00022801"/>
    </source>
</evidence>
<organism evidence="3 4">
    <name type="scientific">Bimuria novae-zelandiae CBS 107.79</name>
    <dbReference type="NCBI Taxonomy" id="1447943"/>
    <lineage>
        <taxon>Eukaryota</taxon>
        <taxon>Fungi</taxon>
        <taxon>Dikarya</taxon>
        <taxon>Ascomycota</taxon>
        <taxon>Pezizomycotina</taxon>
        <taxon>Dothideomycetes</taxon>
        <taxon>Pleosporomycetidae</taxon>
        <taxon>Pleosporales</taxon>
        <taxon>Massarineae</taxon>
        <taxon>Didymosphaeriaceae</taxon>
        <taxon>Bimuria</taxon>
    </lineage>
</organism>
<dbReference type="InterPro" id="IPR005645">
    <property type="entry name" value="FSH-like_dom"/>
</dbReference>
<name>A0A6A5V006_9PLEO</name>
<dbReference type="SUPFAM" id="SSF53474">
    <property type="entry name" value="alpha/beta-Hydrolases"/>
    <property type="match status" value="1"/>
</dbReference>
<dbReference type="GO" id="GO:0005634">
    <property type="term" value="C:nucleus"/>
    <property type="evidence" value="ECO:0007669"/>
    <property type="project" value="TreeGrafter"/>
</dbReference>
<dbReference type="InterPro" id="IPR050593">
    <property type="entry name" value="LovG"/>
</dbReference>